<reference evidence="2" key="1">
    <citation type="journal article" date="2023" name="Mol. Phylogenet. Evol.">
        <title>Genome-scale phylogeny and comparative genomics of the fungal order Sordariales.</title>
        <authorList>
            <person name="Hensen N."/>
            <person name="Bonometti L."/>
            <person name="Westerberg I."/>
            <person name="Brannstrom I.O."/>
            <person name="Guillou S."/>
            <person name="Cros-Aarteil S."/>
            <person name="Calhoun S."/>
            <person name="Haridas S."/>
            <person name="Kuo A."/>
            <person name="Mondo S."/>
            <person name="Pangilinan J."/>
            <person name="Riley R."/>
            <person name="LaButti K."/>
            <person name="Andreopoulos B."/>
            <person name="Lipzen A."/>
            <person name="Chen C."/>
            <person name="Yan M."/>
            <person name="Daum C."/>
            <person name="Ng V."/>
            <person name="Clum A."/>
            <person name="Steindorff A."/>
            <person name="Ohm R.A."/>
            <person name="Martin F."/>
            <person name="Silar P."/>
            <person name="Natvig D.O."/>
            <person name="Lalanne C."/>
            <person name="Gautier V."/>
            <person name="Ament-Velasquez S.L."/>
            <person name="Kruys A."/>
            <person name="Hutchinson M.I."/>
            <person name="Powell A.J."/>
            <person name="Barry K."/>
            <person name="Miller A.N."/>
            <person name="Grigoriev I.V."/>
            <person name="Debuchy R."/>
            <person name="Gladieux P."/>
            <person name="Hiltunen Thoren M."/>
            <person name="Johannesson H."/>
        </authorList>
    </citation>
    <scope>NUCLEOTIDE SEQUENCE</scope>
    <source>
        <strain evidence="2">CBS 314.62</strain>
    </source>
</reference>
<feature type="region of interest" description="Disordered" evidence="1">
    <location>
        <begin position="1"/>
        <end position="36"/>
    </location>
</feature>
<evidence type="ECO:0000313" key="2">
    <source>
        <dbReference type="EMBL" id="KAK3684326.1"/>
    </source>
</evidence>
<keyword evidence="3" id="KW-1185">Reference proteome</keyword>
<evidence type="ECO:0008006" key="4">
    <source>
        <dbReference type="Google" id="ProtNLM"/>
    </source>
</evidence>
<dbReference type="EMBL" id="JAULSO010000004">
    <property type="protein sequence ID" value="KAK3684326.1"/>
    <property type="molecule type" value="Genomic_DNA"/>
</dbReference>
<evidence type="ECO:0000313" key="3">
    <source>
        <dbReference type="Proteomes" id="UP001270362"/>
    </source>
</evidence>
<organism evidence="2 3">
    <name type="scientific">Podospora appendiculata</name>
    <dbReference type="NCBI Taxonomy" id="314037"/>
    <lineage>
        <taxon>Eukaryota</taxon>
        <taxon>Fungi</taxon>
        <taxon>Dikarya</taxon>
        <taxon>Ascomycota</taxon>
        <taxon>Pezizomycotina</taxon>
        <taxon>Sordariomycetes</taxon>
        <taxon>Sordariomycetidae</taxon>
        <taxon>Sordariales</taxon>
        <taxon>Podosporaceae</taxon>
        <taxon>Podospora</taxon>
    </lineage>
</organism>
<evidence type="ECO:0000256" key="1">
    <source>
        <dbReference type="SAM" id="MobiDB-lite"/>
    </source>
</evidence>
<proteinExistence type="predicted"/>
<comment type="caution">
    <text evidence="2">The sequence shown here is derived from an EMBL/GenBank/DDBJ whole genome shotgun (WGS) entry which is preliminary data.</text>
</comment>
<feature type="compositionally biased region" description="Low complexity" evidence="1">
    <location>
        <begin position="9"/>
        <end position="34"/>
    </location>
</feature>
<protein>
    <recommendedName>
        <fullName evidence="4">Arrestin-like N-terminal domain-containing protein</fullName>
    </recommendedName>
</protein>
<name>A0AAE1C9Q5_9PEZI</name>
<accession>A0AAE1C9Q5</accession>
<sequence length="298" mass="33732">MPQTTRRGSPVVPSVSAAPAAAPATSSQAASSAPKGSIARVQDWSLASQGGQRYTHIPPVPPPGCTQTPAGAALPFSFYVNTAVVSKSKRFEAFVEYVVHAELYEYQRGVARLSARATQPIDVRQLPAPPFVGSKLERWEAIKFVRTLRLLDGRQNDKLSFKERTRSLFHRSSLPRYAFRLVVDYPTVIQTGTATVYFCVRLVPLLDRSTNEIAPEILAPLRWLFFKLYSITNITARSFIIIKSTMIPSIRASRTWCWYGARTTWQLCCLRWRKRCRRATEDRVMHCHQHSMSERWSA</sequence>
<gene>
    <name evidence="2" type="ORF">B0T22DRAFT_521023</name>
</gene>
<reference evidence="2" key="2">
    <citation type="submission" date="2023-06" db="EMBL/GenBank/DDBJ databases">
        <authorList>
            <consortium name="Lawrence Berkeley National Laboratory"/>
            <person name="Haridas S."/>
            <person name="Hensen N."/>
            <person name="Bonometti L."/>
            <person name="Westerberg I."/>
            <person name="Brannstrom I.O."/>
            <person name="Guillou S."/>
            <person name="Cros-Aarteil S."/>
            <person name="Calhoun S."/>
            <person name="Kuo A."/>
            <person name="Mondo S."/>
            <person name="Pangilinan J."/>
            <person name="Riley R."/>
            <person name="Labutti K."/>
            <person name="Andreopoulos B."/>
            <person name="Lipzen A."/>
            <person name="Chen C."/>
            <person name="Yanf M."/>
            <person name="Daum C."/>
            <person name="Ng V."/>
            <person name="Clum A."/>
            <person name="Steindorff A."/>
            <person name="Ohm R."/>
            <person name="Martin F."/>
            <person name="Silar P."/>
            <person name="Natvig D."/>
            <person name="Lalanne C."/>
            <person name="Gautier V."/>
            <person name="Ament-Velasquez S.L."/>
            <person name="Kruys A."/>
            <person name="Hutchinson M.I."/>
            <person name="Powell A.J."/>
            <person name="Barry K."/>
            <person name="Miller A.N."/>
            <person name="Grigoriev I.V."/>
            <person name="Debuchy R."/>
            <person name="Gladieux P."/>
            <person name="Thoren M.H."/>
            <person name="Johannesson H."/>
        </authorList>
    </citation>
    <scope>NUCLEOTIDE SEQUENCE</scope>
    <source>
        <strain evidence="2">CBS 314.62</strain>
    </source>
</reference>
<dbReference type="AlphaFoldDB" id="A0AAE1C9Q5"/>
<dbReference type="Proteomes" id="UP001270362">
    <property type="component" value="Unassembled WGS sequence"/>
</dbReference>